<dbReference type="STRING" id="610380.E2C546"/>
<gene>
    <name evidence="3" type="ORF">EAI_12668</name>
</gene>
<dbReference type="Proteomes" id="UP000008237">
    <property type="component" value="Unassembled WGS sequence"/>
</dbReference>
<comment type="similarity">
    <text evidence="1">Belongs to the selenium-binding protein family.</text>
</comment>
<dbReference type="InterPro" id="IPR008826">
    <property type="entry name" value="Se-bd"/>
</dbReference>
<dbReference type="InParanoid" id="E2C546"/>
<dbReference type="SUPFAM" id="SSF75011">
    <property type="entry name" value="3-carboxy-cis,cis-mucoante lactonizing enzyme"/>
    <property type="match status" value="1"/>
</dbReference>
<dbReference type="EMBL" id="GL452737">
    <property type="protein sequence ID" value="EFN76954.1"/>
    <property type="molecule type" value="Genomic_DNA"/>
</dbReference>
<dbReference type="Pfam" id="PF05694">
    <property type="entry name" value="SBP56"/>
    <property type="match status" value="1"/>
</dbReference>
<proteinExistence type="inferred from homology"/>
<dbReference type="OMA" id="AYDFWWH"/>
<sequence length="489" mass="55095">MDRIILSTACSSSCGPGYKSPKAAMVEGPREKLLYVVCIHTDPEKADVLSTVDVDPESPTFCQIIHKLRMSVAGDELHHSGWNVCSSCHGSPTHKRDTLVLPSLMSDRVYFVDTSNEKAPKMKKVATVPFRKILEPQEMHKYGISTPHTSHCLPTGLIMISTMGNLNGDGLGEFFCIDAETLEAKSTWTKGSAKAAFGYDYWYQPYHDVLIASEWGAPRVFKRGYNPSDSEDPKIYGRSLNVYSWKEQKLKQSINLGDDGITPLEIRFLHDPYASEGFVGCAVSSNIYRFYKTKDGSWDTEKVIQVPPKEVEGWMLPTMPAMITDILISLDDKYLYMSNWLHGDVRQYDISNTKKPKLTGQVFLGGSILGDSQVRVTKDLEMSRQPDPVYVKGRRLHGAPQMLQLSLDGRRLYVTTSIFKPWDKEFYPDLLKYGSTMVKLDIDVKKGGMKLDDQFLVDFGADKDDILLAHEMRYPGGDCTSDIWLPEKH</sequence>
<dbReference type="GO" id="GO:0008430">
    <property type="term" value="F:selenium binding"/>
    <property type="evidence" value="ECO:0007669"/>
    <property type="project" value="InterPro"/>
</dbReference>
<protein>
    <submittedName>
        <fullName evidence="3">Selenium-binding protein 1</fullName>
    </submittedName>
</protein>
<evidence type="ECO:0000256" key="2">
    <source>
        <dbReference type="ARBA" id="ARBA00023266"/>
    </source>
</evidence>
<reference evidence="3 4" key="1">
    <citation type="journal article" date="2010" name="Science">
        <title>Genomic comparison of the ants Camponotus floridanus and Harpegnathos saltator.</title>
        <authorList>
            <person name="Bonasio R."/>
            <person name="Zhang G."/>
            <person name="Ye C."/>
            <person name="Mutti N.S."/>
            <person name="Fang X."/>
            <person name="Qin N."/>
            <person name="Donahue G."/>
            <person name="Yang P."/>
            <person name="Li Q."/>
            <person name="Li C."/>
            <person name="Zhang P."/>
            <person name="Huang Z."/>
            <person name="Berger S.L."/>
            <person name="Reinberg D."/>
            <person name="Wang J."/>
            <person name="Liebig J."/>
        </authorList>
    </citation>
    <scope>NUCLEOTIDE SEQUENCE [LARGE SCALE GENOMIC DNA]</scope>
    <source>
        <strain evidence="3 4">R22 G/1</strain>
    </source>
</reference>
<organism evidence="4">
    <name type="scientific">Harpegnathos saltator</name>
    <name type="common">Jerdon's jumping ant</name>
    <dbReference type="NCBI Taxonomy" id="610380"/>
    <lineage>
        <taxon>Eukaryota</taxon>
        <taxon>Metazoa</taxon>
        <taxon>Ecdysozoa</taxon>
        <taxon>Arthropoda</taxon>
        <taxon>Hexapoda</taxon>
        <taxon>Insecta</taxon>
        <taxon>Pterygota</taxon>
        <taxon>Neoptera</taxon>
        <taxon>Endopterygota</taxon>
        <taxon>Hymenoptera</taxon>
        <taxon>Apocrita</taxon>
        <taxon>Aculeata</taxon>
        <taxon>Formicoidea</taxon>
        <taxon>Formicidae</taxon>
        <taxon>Ponerinae</taxon>
        <taxon>Ponerini</taxon>
        <taxon>Harpegnathos</taxon>
    </lineage>
</organism>
<evidence type="ECO:0000313" key="4">
    <source>
        <dbReference type="Proteomes" id="UP000008237"/>
    </source>
</evidence>
<keyword evidence="4" id="KW-1185">Reference proteome</keyword>
<name>E2C546_HARSA</name>
<keyword evidence="2" id="KW-0711">Selenium</keyword>
<accession>E2C546</accession>
<evidence type="ECO:0000313" key="3">
    <source>
        <dbReference type="EMBL" id="EFN76954.1"/>
    </source>
</evidence>
<evidence type="ECO:0000256" key="1">
    <source>
        <dbReference type="ARBA" id="ARBA00005606"/>
    </source>
</evidence>
<dbReference type="FunCoup" id="E2C546">
    <property type="interactions" value="533"/>
</dbReference>
<dbReference type="AlphaFoldDB" id="E2C546"/>
<dbReference type="PANTHER" id="PTHR23300:SF0">
    <property type="entry name" value="METHANETHIOL OXIDASE"/>
    <property type="match status" value="1"/>
</dbReference>
<dbReference type="PANTHER" id="PTHR23300">
    <property type="entry name" value="METHANETHIOL OXIDASE"/>
    <property type="match status" value="1"/>
</dbReference>
<dbReference type="OrthoDB" id="10252446at2759"/>